<sequence length="763" mass="83150">MPFCIDRHAISRCTLAAAALAASQIARAEAPVPQHGQSGSVTSGKDGEIVVTTTAQKRFENIQSVPLPVQVVTPAQLELQGVHHFQELDRVMPSLVVRPAEHPVNTNVSIRGVGTFAYAVAVESSVAVTVDGAPVAFLARANTDLPDVAQIEVLRGPQSTLYGKAASAGLIKIMTVQPTDDLHIRANARLTGDHEFAETLSITGPLTDRLGYVFSGGYTHWDGNVTNLVTSKHVGGHDTLSSRAKLRWKVNPALTFTLSGNYLTGSTSVGRPFVHMAPEARLRGVDSERADVVLPGVRVGPTNRAVTYNSPAGTTYHGGGGLLRTDVALGKITLLGLTSVDRFRLDNFLDFDDTASTAPTGYVVERGTFHSQLFTQEVRLLSPDDAPFRYALGLYYADAAFERPATRGPGFALSDYHFTAGSRQIAGFGQIDWAFAPRLTATVGGRLQNERVAYTFTDRLAARRHPAATTSWAGAASDDAATYRLGLDYRATPDLMLFASYATGYKGQAYDLSTGFDQARADAGPIRPERSRDKEIGIRSLWLDRHLTANLTFFNTHYRDMQAQTIEFLPGGTYINRMTNVGRLLTRGIEIETAARPSGAVTLTANAAYLRAHYLSFPGAPCYPLQSPALGCTGNPLRQDLSGERVPQAPSWRLNASADYSPALGHDRRGVMQIAWQYQSAMQFAARDPELFQRGYHIVNVDLGVRDRQHRWQAVAFLNNVFDQQHYTALVNVANNFGRHSATEALLPRDFRRYGGIRVGVDF</sequence>
<gene>
    <name evidence="16" type="ORF">V8201_10485</name>
</gene>
<keyword evidence="16" id="KW-0675">Receptor</keyword>
<evidence type="ECO:0000313" key="16">
    <source>
        <dbReference type="EMBL" id="MEI5687502.1"/>
    </source>
</evidence>
<comment type="similarity">
    <text evidence="11 12">Belongs to the TonB-dependent receptor family.</text>
</comment>
<evidence type="ECO:0000256" key="7">
    <source>
        <dbReference type="ARBA" id="ARBA00023065"/>
    </source>
</evidence>
<keyword evidence="2 11" id="KW-0813">Transport</keyword>
<feature type="signal peptide" evidence="13">
    <location>
        <begin position="1"/>
        <end position="28"/>
    </location>
</feature>
<dbReference type="Gene3D" id="2.40.170.20">
    <property type="entry name" value="TonB-dependent receptor, beta-barrel domain"/>
    <property type="match status" value="1"/>
</dbReference>
<dbReference type="PROSITE" id="PS52016">
    <property type="entry name" value="TONB_DEPENDENT_REC_3"/>
    <property type="match status" value="1"/>
</dbReference>
<dbReference type="Pfam" id="PF07715">
    <property type="entry name" value="Plug"/>
    <property type="match status" value="1"/>
</dbReference>
<keyword evidence="10 11" id="KW-0998">Cell outer membrane</keyword>
<evidence type="ECO:0000256" key="12">
    <source>
        <dbReference type="RuleBase" id="RU003357"/>
    </source>
</evidence>
<evidence type="ECO:0000256" key="8">
    <source>
        <dbReference type="ARBA" id="ARBA00023077"/>
    </source>
</evidence>
<comment type="caution">
    <text evidence="16">The sequence shown here is derived from an EMBL/GenBank/DDBJ whole genome shotgun (WGS) entry which is preliminary data.</text>
</comment>
<keyword evidence="13" id="KW-0732">Signal</keyword>
<dbReference type="SUPFAM" id="SSF56935">
    <property type="entry name" value="Porins"/>
    <property type="match status" value="1"/>
</dbReference>
<evidence type="ECO:0000256" key="2">
    <source>
        <dbReference type="ARBA" id="ARBA00022448"/>
    </source>
</evidence>
<evidence type="ECO:0000256" key="3">
    <source>
        <dbReference type="ARBA" id="ARBA00022452"/>
    </source>
</evidence>
<evidence type="ECO:0000256" key="13">
    <source>
        <dbReference type="SAM" id="SignalP"/>
    </source>
</evidence>
<keyword evidence="6" id="KW-0408">Iron</keyword>
<dbReference type="PANTHER" id="PTHR32552:SF81">
    <property type="entry name" value="TONB-DEPENDENT OUTER MEMBRANE RECEPTOR"/>
    <property type="match status" value="1"/>
</dbReference>
<dbReference type="EMBL" id="JBBBDM010000003">
    <property type="protein sequence ID" value="MEI5687502.1"/>
    <property type="molecule type" value="Genomic_DNA"/>
</dbReference>
<evidence type="ECO:0000256" key="9">
    <source>
        <dbReference type="ARBA" id="ARBA00023136"/>
    </source>
</evidence>
<dbReference type="Pfam" id="PF00593">
    <property type="entry name" value="TonB_dep_Rec_b-barrel"/>
    <property type="match status" value="1"/>
</dbReference>
<dbReference type="Proteomes" id="UP001367771">
    <property type="component" value="Unassembled WGS sequence"/>
</dbReference>
<dbReference type="InterPro" id="IPR036942">
    <property type="entry name" value="Beta-barrel_TonB_sf"/>
</dbReference>
<accession>A0ABU8H3E5</accession>
<evidence type="ECO:0000259" key="15">
    <source>
        <dbReference type="Pfam" id="PF07715"/>
    </source>
</evidence>
<protein>
    <submittedName>
        <fullName evidence="16">TonB-dependent receptor</fullName>
    </submittedName>
</protein>
<evidence type="ECO:0000256" key="11">
    <source>
        <dbReference type="PROSITE-ProRule" id="PRU01360"/>
    </source>
</evidence>
<dbReference type="InterPro" id="IPR012910">
    <property type="entry name" value="Plug_dom"/>
</dbReference>
<evidence type="ECO:0000256" key="1">
    <source>
        <dbReference type="ARBA" id="ARBA00004571"/>
    </source>
</evidence>
<organism evidence="16 17">
    <name type="scientific">Sphingomonas kyungheensis</name>
    <dbReference type="NCBI Taxonomy" id="1069987"/>
    <lineage>
        <taxon>Bacteria</taxon>
        <taxon>Pseudomonadati</taxon>
        <taxon>Pseudomonadota</taxon>
        <taxon>Alphaproteobacteria</taxon>
        <taxon>Sphingomonadales</taxon>
        <taxon>Sphingomonadaceae</taxon>
        <taxon>Sphingomonas</taxon>
    </lineage>
</organism>
<keyword evidence="7" id="KW-0406">Ion transport</keyword>
<feature type="domain" description="TonB-dependent receptor-like beta-barrel" evidence="14">
    <location>
        <begin position="324"/>
        <end position="720"/>
    </location>
</feature>
<evidence type="ECO:0000256" key="10">
    <source>
        <dbReference type="ARBA" id="ARBA00023237"/>
    </source>
</evidence>
<dbReference type="InterPro" id="IPR000531">
    <property type="entry name" value="Beta-barrel_TonB"/>
</dbReference>
<evidence type="ECO:0000256" key="5">
    <source>
        <dbReference type="ARBA" id="ARBA00022692"/>
    </source>
</evidence>
<name>A0ABU8H3E5_9SPHN</name>
<keyword evidence="5 11" id="KW-0812">Transmembrane</keyword>
<keyword evidence="8 12" id="KW-0798">TonB box</keyword>
<evidence type="ECO:0000259" key="14">
    <source>
        <dbReference type="Pfam" id="PF00593"/>
    </source>
</evidence>
<evidence type="ECO:0000313" key="17">
    <source>
        <dbReference type="Proteomes" id="UP001367771"/>
    </source>
</evidence>
<dbReference type="PANTHER" id="PTHR32552">
    <property type="entry name" value="FERRICHROME IRON RECEPTOR-RELATED"/>
    <property type="match status" value="1"/>
</dbReference>
<keyword evidence="17" id="KW-1185">Reference proteome</keyword>
<proteinExistence type="inferred from homology"/>
<reference evidence="16 17" key="1">
    <citation type="journal article" date="2013" name="Int. J. Syst. Evol. Microbiol.">
        <title>Sphingomonas kyungheensis sp. nov., a bacterium with ginsenoside-converting activity isolated from soil of a ginseng field.</title>
        <authorList>
            <person name="Son H.M."/>
            <person name="Yang J.E."/>
            <person name="Park Y."/>
            <person name="Han C.K."/>
            <person name="Kim S.G."/>
            <person name="Kook M."/>
            <person name="Yi T.H."/>
        </authorList>
    </citation>
    <scope>NUCLEOTIDE SEQUENCE [LARGE SCALE GENOMIC DNA]</scope>
    <source>
        <strain evidence="16 17">LMG 26582</strain>
    </source>
</reference>
<comment type="subcellular location">
    <subcellularLocation>
        <location evidence="1 11">Cell outer membrane</location>
        <topology evidence="1 11">Multi-pass membrane protein</topology>
    </subcellularLocation>
</comment>
<keyword evidence="9 11" id="KW-0472">Membrane</keyword>
<dbReference type="RefSeq" id="WP_336545240.1">
    <property type="nucleotide sequence ID" value="NZ_JBBBDM010000003.1"/>
</dbReference>
<keyword evidence="3 11" id="KW-1134">Transmembrane beta strand</keyword>
<evidence type="ECO:0000256" key="4">
    <source>
        <dbReference type="ARBA" id="ARBA00022496"/>
    </source>
</evidence>
<evidence type="ECO:0000256" key="6">
    <source>
        <dbReference type="ARBA" id="ARBA00023004"/>
    </source>
</evidence>
<keyword evidence="4" id="KW-0410">Iron transport</keyword>
<feature type="domain" description="TonB-dependent receptor plug" evidence="15">
    <location>
        <begin position="62"/>
        <end position="169"/>
    </location>
</feature>
<feature type="chain" id="PRO_5045962850" evidence="13">
    <location>
        <begin position="29"/>
        <end position="763"/>
    </location>
</feature>
<dbReference type="InterPro" id="IPR039426">
    <property type="entry name" value="TonB-dep_rcpt-like"/>
</dbReference>